<dbReference type="SUPFAM" id="SSF54518">
    <property type="entry name" value="Tubby C-terminal domain-like"/>
    <property type="match status" value="1"/>
</dbReference>
<evidence type="ECO:0000313" key="3">
    <source>
        <dbReference type="Proteomes" id="UP000018001"/>
    </source>
</evidence>
<dbReference type="HOGENOM" id="CLU_432751_0_0_1"/>
<dbReference type="EMBL" id="BAUL01000160">
    <property type="protein sequence ID" value="GAD96349.1"/>
    <property type="molecule type" value="Genomic_DNA"/>
</dbReference>
<dbReference type="Pfam" id="PF11951">
    <property type="entry name" value="Fungal_trans_2"/>
    <property type="match status" value="1"/>
</dbReference>
<dbReference type="PANTHER" id="PTHR38111">
    <property type="entry name" value="ZN(2)-C6 FUNGAL-TYPE DOMAIN-CONTAINING PROTEIN-RELATED"/>
    <property type="match status" value="1"/>
</dbReference>
<dbReference type="eggNOG" id="ENOG502QUU9">
    <property type="taxonomic scope" value="Eukaryota"/>
</dbReference>
<dbReference type="Pfam" id="PF04525">
    <property type="entry name" value="LOR"/>
    <property type="match status" value="1"/>
</dbReference>
<dbReference type="InterPro" id="IPR053178">
    <property type="entry name" value="Osmoadaptation_assoc"/>
</dbReference>
<reference evidence="3" key="1">
    <citation type="journal article" date="2014" name="Genome Announc.">
        <title>Draft genome sequence of the formaldehyde-resistant fungus Byssochlamys spectabilis No. 5 (anamorph Paecilomyces variotii No. 5) (NBRC109023).</title>
        <authorList>
            <person name="Oka T."/>
            <person name="Ekino K."/>
            <person name="Fukuda K."/>
            <person name="Nomura Y."/>
        </authorList>
    </citation>
    <scope>NUCLEOTIDE SEQUENCE [LARGE SCALE GENOMIC DNA]</scope>
    <source>
        <strain evidence="3">No. 5 / NBRC 109023</strain>
    </source>
</reference>
<evidence type="ECO:0000256" key="1">
    <source>
        <dbReference type="ARBA" id="ARBA00005437"/>
    </source>
</evidence>
<evidence type="ECO:0000313" key="2">
    <source>
        <dbReference type="EMBL" id="GAD96349.1"/>
    </source>
</evidence>
<dbReference type="Proteomes" id="UP000018001">
    <property type="component" value="Unassembled WGS sequence"/>
</dbReference>
<dbReference type="InterPro" id="IPR007612">
    <property type="entry name" value="LOR"/>
</dbReference>
<dbReference type="OrthoDB" id="3525185at2759"/>
<dbReference type="AlphaFoldDB" id="V5FFJ3"/>
<evidence type="ECO:0008006" key="4">
    <source>
        <dbReference type="Google" id="ProtNLM"/>
    </source>
</evidence>
<comment type="caution">
    <text evidence="2">The sequence shown here is derived from an EMBL/GenBank/DDBJ whole genome shotgun (WGS) entry which is preliminary data.</text>
</comment>
<dbReference type="InParanoid" id="V5FFJ3"/>
<accession>V5FFJ3</accession>
<organism evidence="2 3">
    <name type="scientific">Byssochlamys spectabilis (strain No. 5 / NBRC 109023)</name>
    <name type="common">Paecilomyces variotii</name>
    <dbReference type="NCBI Taxonomy" id="1356009"/>
    <lineage>
        <taxon>Eukaryota</taxon>
        <taxon>Fungi</taxon>
        <taxon>Dikarya</taxon>
        <taxon>Ascomycota</taxon>
        <taxon>Pezizomycotina</taxon>
        <taxon>Eurotiomycetes</taxon>
        <taxon>Eurotiomycetidae</taxon>
        <taxon>Eurotiales</taxon>
        <taxon>Thermoascaceae</taxon>
        <taxon>Paecilomyces</taxon>
    </lineage>
</organism>
<sequence>MADFAIDLNLRVELGDHPDNQQVGVEKQISVHVLSTYAVQFDSQRSPADLPPFRPSTKPGIVTCRHDEGRPQCARCLRLHLKCGGPSPFPVFIDGLSLARIQAEGDGIDSATNITIPASLNKDQDSIFINHLVYSLFITYQSKRRSTAPLVAPWISASTQTTTENRSAGLALRAVATVYYGKVHYQHAFIDRGVMLYTRALSEIRRDLYDPVRILDTTTLANTLLLALYEMVTSKDSSGWLSHFLGIGQIVKLRGPHRHQTGVDKDLFLTTRCLVVLACLVKNQRCFLEETHWKEVPWANDPASKRTMDYLLDIFCDLPGLLEDMKYLKESPAIDDGTTVSTALSLRVSVLLHKLHKWREDWEMHFNHSYSSVSLNGLRNLGLVRSDIYPFPTAVFFSEPLGLRHVVKPQLGDYIGNPAIIPWYPSFCNHTTIMAPHHLSPVPEPIAVFDQFVSKDTQVLVLHEKVLSVSGDSFDVKLLSGEPLLKVHGAWISLSGRKKVSDTNGKHLFDIVKKHLHLHATYAVEDTHGKTILEVKSNLTLLGSKATAVFTSSTGKAEEFKMKGGWFDHSADIVDEKTGHTVARINRKLLSGRDMIFGQQTYAVEVAPGIDAALIAALCICFDEKNNEERGD</sequence>
<dbReference type="Gene3D" id="2.40.160.200">
    <property type="entry name" value="LURP1-related"/>
    <property type="match status" value="1"/>
</dbReference>
<proteinExistence type="inferred from homology"/>
<dbReference type="InterPro" id="IPR038595">
    <property type="entry name" value="LOR_sf"/>
</dbReference>
<comment type="similarity">
    <text evidence="1">Belongs to the LOR family.</text>
</comment>
<dbReference type="InterPro" id="IPR025659">
    <property type="entry name" value="Tubby-like_C"/>
</dbReference>
<name>V5FFJ3_BYSSN</name>
<keyword evidence="3" id="KW-1185">Reference proteome</keyword>
<gene>
    <name evidence="2" type="ORF">PVAR5_5002</name>
</gene>
<dbReference type="InterPro" id="IPR021858">
    <property type="entry name" value="Fun_TF"/>
</dbReference>
<protein>
    <recommendedName>
        <fullName evidence="4">Tubby C-terminal-like domain-containing protein</fullName>
    </recommendedName>
</protein>